<dbReference type="GO" id="GO:0043235">
    <property type="term" value="C:receptor complex"/>
    <property type="evidence" value="ECO:0000318"/>
    <property type="project" value="GO_Central"/>
</dbReference>
<keyword evidence="11 18" id="KW-0472">Membrane</keyword>
<dbReference type="OMA" id="VNNEFTH"/>
<keyword evidence="14" id="KW-0325">Glycoprotein</keyword>
<evidence type="ECO:0000256" key="2">
    <source>
        <dbReference type="ARBA" id="ARBA00004484"/>
    </source>
</evidence>
<evidence type="ECO:0000256" key="17">
    <source>
        <dbReference type="SAM" id="MobiDB-lite"/>
    </source>
</evidence>
<feature type="compositionally biased region" description="Polar residues" evidence="17">
    <location>
        <begin position="518"/>
        <end position="532"/>
    </location>
</feature>
<evidence type="ECO:0000256" key="12">
    <source>
        <dbReference type="ARBA" id="ARBA00023157"/>
    </source>
</evidence>
<keyword evidence="12" id="KW-1015">Disulfide bond</keyword>
<reference evidence="22 23" key="2">
    <citation type="journal article" date="2011" name="PLoS Genet.">
        <title>Caenorhabditis briggsae recombinant inbred line genotypes reveal inter-strain incompatibility and the evolution of recombination.</title>
        <authorList>
            <person name="Ross J.A."/>
            <person name="Koboldt D.C."/>
            <person name="Staisch J.E."/>
            <person name="Chamberlin H.M."/>
            <person name="Gupta B.P."/>
            <person name="Miller R.D."/>
            <person name="Baird S.E."/>
            <person name="Haag E.S."/>
        </authorList>
    </citation>
    <scope>NUCLEOTIDE SEQUENCE [LARGE SCALE GENOMIC DNA]</scope>
    <source>
        <strain evidence="22 23">AF16</strain>
    </source>
</reference>
<dbReference type="GO" id="GO:0008045">
    <property type="term" value="P:motor neuron axon guidance"/>
    <property type="evidence" value="ECO:0007669"/>
    <property type="project" value="UniProtKB-ARBA"/>
</dbReference>
<dbReference type="HOGENOM" id="CLU_008873_1_0_1"/>
<evidence type="ECO:0000313" key="24">
    <source>
        <dbReference type="WormBase" id="CBG14688"/>
    </source>
</evidence>
<dbReference type="Gene3D" id="3.30.200.20">
    <property type="entry name" value="Phosphorylase Kinase, domain 1"/>
    <property type="match status" value="1"/>
</dbReference>
<keyword evidence="9" id="KW-0524">Neurogenesis</keyword>
<dbReference type="GO" id="GO:0030424">
    <property type="term" value="C:axon"/>
    <property type="evidence" value="ECO:0007669"/>
    <property type="project" value="UniProtKB-SubCell"/>
</dbReference>
<dbReference type="Gene3D" id="2.60.120.1190">
    <property type="match status" value="1"/>
</dbReference>
<accession>A8XKG5</accession>
<dbReference type="eggNOG" id="KOG1094">
    <property type="taxonomic scope" value="Eukaryota"/>
</dbReference>
<dbReference type="STRING" id="6238.A8XKG5"/>
<feature type="transmembrane region" description="Helical" evidence="18">
    <location>
        <begin position="401"/>
        <end position="424"/>
    </location>
</feature>
<evidence type="ECO:0000256" key="14">
    <source>
        <dbReference type="ARBA" id="ARBA00023180"/>
    </source>
</evidence>
<keyword evidence="8" id="KW-0067">ATP-binding</keyword>
<dbReference type="GO" id="GO:0007169">
    <property type="term" value="P:cell surface receptor protein tyrosine kinase signaling pathway"/>
    <property type="evidence" value="ECO:0000318"/>
    <property type="project" value="GO_Central"/>
</dbReference>
<keyword evidence="15" id="KW-0966">Cell projection</keyword>
<evidence type="ECO:0000259" key="20">
    <source>
        <dbReference type="PROSITE" id="PS50011"/>
    </source>
</evidence>
<evidence type="ECO:0000256" key="10">
    <source>
        <dbReference type="ARBA" id="ARBA00022989"/>
    </source>
</evidence>
<dbReference type="InterPro" id="IPR000719">
    <property type="entry name" value="Prot_kinase_dom"/>
</dbReference>
<keyword evidence="7" id="KW-0547">Nucleotide-binding</keyword>
<evidence type="ECO:0000256" key="5">
    <source>
        <dbReference type="ARBA" id="ARBA00022692"/>
    </source>
</evidence>
<evidence type="ECO:0000256" key="1">
    <source>
        <dbReference type="ARBA" id="ARBA00004251"/>
    </source>
</evidence>
<keyword evidence="5 18" id="KW-0812">Transmembrane</keyword>
<feature type="domain" description="Protein kinase" evidence="20">
    <location>
        <begin position="564"/>
        <end position="821"/>
    </location>
</feature>
<keyword evidence="13" id="KW-0675">Receptor</keyword>
<feature type="chain" id="PRO_5002733551" evidence="19">
    <location>
        <begin position="18"/>
        <end position="821"/>
    </location>
</feature>
<keyword evidence="23" id="KW-1185">Reference proteome</keyword>
<dbReference type="InterPro" id="IPR048525">
    <property type="entry name" value="DDR1-2_DS-like"/>
</dbReference>
<evidence type="ECO:0000256" key="9">
    <source>
        <dbReference type="ARBA" id="ARBA00022902"/>
    </source>
</evidence>
<evidence type="ECO:0000313" key="22">
    <source>
        <dbReference type="EMBL" id="CAP33139.2"/>
    </source>
</evidence>
<dbReference type="Proteomes" id="UP000008549">
    <property type="component" value="Unassembled WGS sequence"/>
</dbReference>
<keyword evidence="6 19" id="KW-0732">Signal</keyword>
<dbReference type="GO" id="GO:0005524">
    <property type="term" value="F:ATP binding"/>
    <property type="evidence" value="ECO:0007669"/>
    <property type="project" value="UniProtKB-KW"/>
</dbReference>
<evidence type="ECO:0000256" key="3">
    <source>
        <dbReference type="ARBA" id="ARBA00004489"/>
    </source>
</evidence>
<evidence type="ECO:0000256" key="18">
    <source>
        <dbReference type="SAM" id="Phobius"/>
    </source>
</evidence>
<organism evidence="22 23">
    <name type="scientific">Caenorhabditis briggsae</name>
    <dbReference type="NCBI Taxonomy" id="6238"/>
    <lineage>
        <taxon>Eukaryota</taxon>
        <taxon>Metazoa</taxon>
        <taxon>Ecdysozoa</taxon>
        <taxon>Nematoda</taxon>
        <taxon>Chromadorea</taxon>
        <taxon>Rhabditida</taxon>
        <taxon>Rhabditina</taxon>
        <taxon>Rhabditomorpha</taxon>
        <taxon>Rhabditoidea</taxon>
        <taxon>Rhabditidae</taxon>
        <taxon>Peloderinae</taxon>
        <taxon>Caenorhabditis</taxon>
    </lineage>
</organism>
<dbReference type="EMBL" id="HE600983">
    <property type="protein sequence ID" value="CAP33139.2"/>
    <property type="molecule type" value="Genomic_DNA"/>
</dbReference>
<dbReference type="InterPro" id="IPR008979">
    <property type="entry name" value="Galactose-bd-like_sf"/>
</dbReference>
<comment type="similarity">
    <text evidence="16">Belongs to the protein kinase superfamily. Tyr protein kinase family. Insulin receptor subfamily.</text>
</comment>
<dbReference type="Pfam" id="PF07714">
    <property type="entry name" value="PK_Tyr_Ser-Thr"/>
    <property type="match status" value="1"/>
</dbReference>
<dbReference type="GO" id="GO:0048680">
    <property type="term" value="P:positive regulation of axon regeneration"/>
    <property type="evidence" value="ECO:0007669"/>
    <property type="project" value="UniProtKB-ARBA"/>
</dbReference>
<dbReference type="InterPro" id="IPR011009">
    <property type="entry name" value="Kinase-like_dom_sf"/>
</dbReference>
<feature type="signal peptide" evidence="19">
    <location>
        <begin position="1"/>
        <end position="17"/>
    </location>
</feature>
<dbReference type="PROSITE" id="PS50022">
    <property type="entry name" value="FA58C_3"/>
    <property type="match status" value="1"/>
</dbReference>
<reference evidence="22 23" key="1">
    <citation type="journal article" date="2003" name="PLoS Biol.">
        <title>The genome sequence of Caenorhabditis briggsae: a platform for comparative genomics.</title>
        <authorList>
            <person name="Stein L.D."/>
            <person name="Bao Z."/>
            <person name="Blasiar D."/>
            <person name="Blumenthal T."/>
            <person name="Brent M.R."/>
            <person name="Chen N."/>
            <person name="Chinwalla A."/>
            <person name="Clarke L."/>
            <person name="Clee C."/>
            <person name="Coghlan A."/>
            <person name="Coulson A."/>
            <person name="D'Eustachio P."/>
            <person name="Fitch D.H."/>
            <person name="Fulton L.A."/>
            <person name="Fulton R.E."/>
            <person name="Griffiths-Jones S."/>
            <person name="Harris T.W."/>
            <person name="Hillier L.W."/>
            <person name="Kamath R."/>
            <person name="Kuwabara P.E."/>
            <person name="Mardis E.R."/>
            <person name="Marra M.A."/>
            <person name="Miner T.L."/>
            <person name="Minx P."/>
            <person name="Mullikin J.C."/>
            <person name="Plumb R.W."/>
            <person name="Rogers J."/>
            <person name="Schein J.E."/>
            <person name="Sohrmann M."/>
            <person name="Spieth J."/>
            <person name="Stajich J.E."/>
            <person name="Wei C."/>
            <person name="Willey D."/>
            <person name="Wilson R.K."/>
            <person name="Durbin R."/>
            <person name="Waterston R.H."/>
        </authorList>
    </citation>
    <scope>NUCLEOTIDE SEQUENCE [LARGE SCALE GENOMIC DNA]</scope>
    <source>
        <strain evidence="22 23">AF16</strain>
    </source>
</reference>
<feature type="domain" description="F5/8 type C" evidence="21">
    <location>
        <begin position="23"/>
        <end position="194"/>
    </location>
</feature>
<dbReference type="InterPro" id="IPR001245">
    <property type="entry name" value="Ser-Thr/Tyr_kinase_cat_dom"/>
</dbReference>
<feature type="region of interest" description="Disordered" evidence="17">
    <location>
        <begin position="504"/>
        <end position="532"/>
    </location>
</feature>
<dbReference type="PROSITE" id="PS50011">
    <property type="entry name" value="PROTEIN_KINASE_DOM"/>
    <property type="match status" value="1"/>
</dbReference>
<dbReference type="Pfam" id="PF00754">
    <property type="entry name" value="F5_F8_type_C"/>
    <property type="match status" value="1"/>
</dbReference>
<sequence>MQIVLVLLAIYGTTTNALRVDQFVERPIGMQNGDVLDAQITASSSFDKQSVGPQNARLHSELASGAWCPKPQINSKSYEFLQGYRKNVVITETHKFQVTLNDTFLITSVETQGRYGNGTGREFASHYMIDYMRPGSQWIRYLNRSGHVYMDGNFDTTTPVIRALDPPIVASRIRIVPSSKNTRTVCMRAEIHGWKHEGVIYYSTVPDGSRLDTLDFKDNMFENSQMYTESGITRGLGLLTDGYVAQTSPFEKNQMNNSWIGWNRDTTDGRVTILFEFEEIHNFTDVVLATFGNRIDGIDVIFSQDGKTFPLFSQISSSERQTLNNTSRRYDFRVPLHNRAGRKVRISIKFSSDWMFLTEVHFTSGIFKHTVSQKNINYLAANLTLMTEKVPTPESATTQKLSVIGGIIFLLIFVGSIYCISVCLKRRQKNKSVDSNVKKDLIITHMGNKPSCHVFPSNGKLSNGHYEVANDILYTRSQKSTLLSVSSKSSSSCRVIPPTWNDFNFPPPPEPNKEEHTYSQPVSPENSSNGSYKSVKKVPALLVRAFCIISKHKNSRKKYPTSALLIGKAIGEGKFTMIKECIIFGGLKCAHKSSKEEDCVHGTRAMGDEISCLLKCGRHPRIVELYGVDESYNLLLEPVEYGCIRNFWLASETSLDTEFLARICKDVFSAMTYLESIRIVHGHFTPNNILLDGEFHAKICSPRGPSHHAQLRYSAPESIVNNEFTHKSDAWAVSTTVYEMAYQCRQRPYEELTNEQIVDNARALLDHQPHAVRGKFELSHVPLIPTVFPYEIMQLLTRSFRIEQTDRPTFERFWKAFSEIN</sequence>
<evidence type="ECO:0000256" key="7">
    <source>
        <dbReference type="ARBA" id="ARBA00022741"/>
    </source>
</evidence>
<dbReference type="InterPro" id="IPR000421">
    <property type="entry name" value="FA58C"/>
</dbReference>
<evidence type="ECO:0000256" key="6">
    <source>
        <dbReference type="ARBA" id="ARBA00022729"/>
    </source>
</evidence>
<name>A8XKG5_CAEBR</name>
<dbReference type="FunFam" id="2.60.120.260:FF:000007">
    <property type="entry name" value="Discoidin domain receptor tyrosine kinase 1"/>
    <property type="match status" value="1"/>
</dbReference>
<dbReference type="InterPro" id="IPR050122">
    <property type="entry name" value="RTK"/>
</dbReference>
<gene>
    <name evidence="24" type="primary">ddr-1</name>
    <name evidence="22" type="synonym">Cbr-ddr-1</name>
    <name evidence="24" type="ORF">CBG14688</name>
    <name evidence="22" type="ORF">CBG_14688</name>
</gene>
<evidence type="ECO:0000256" key="8">
    <source>
        <dbReference type="ARBA" id="ARBA00022840"/>
    </source>
</evidence>
<dbReference type="WormBase" id="CBG14688">
    <property type="protein sequence ID" value="CBP46830"/>
    <property type="gene ID" value="WBGene00035109"/>
    <property type="gene designation" value="Cbr-ddr-1"/>
</dbReference>
<evidence type="ECO:0000256" key="11">
    <source>
        <dbReference type="ARBA" id="ARBA00023136"/>
    </source>
</evidence>
<dbReference type="GO" id="GO:0043204">
    <property type="term" value="C:perikaryon"/>
    <property type="evidence" value="ECO:0007669"/>
    <property type="project" value="UniProtKB-SubCell"/>
</dbReference>
<dbReference type="SUPFAM" id="SSF56112">
    <property type="entry name" value="Protein kinase-like (PK-like)"/>
    <property type="match status" value="1"/>
</dbReference>
<evidence type="ECO:0000313" key="23">
    <source>
        <dbReference type="Proteomes" id="UP000008549"/>
    </source>
</evidence>
<dbReference type="FunCoup" id="A8XKG5">
    <property type="interactions" value="6"/>
</dbReference>
<evidence type="ECO:0000256" key="13">
    <source>
        <dbReference type="ARBA" id="ARBA00023170"/>
    </source>
</evidence>
<dbReference type="GO" id="GO:0005886">
    <property type="term" value="C:plasma membrane"/>
    <property type="evidence" value="ECO:0000318"/>
    <property type="project" value="GO_Central"/>
</dbReference>
<dbReference type="InParanoid" id="A8XKG5"/>
<keyword evidence="10 18" id="KW-1133">Transmembrane helix</keyword>
<dbReference type="AlphaFoldDB" id="A8XKG5"/>
<evidence type="ECO:0000256" key="19">
    <source>
        <dbReference type="SAM" id="SignalP"/>
    </source>
</evidence>
<evidence type="ECO:0000256" key="4">
    <source>
        <dbReference type="ARBA" id="ARBA00022475"/>
    </source>
</evidence>
<dbReference type="SMART" id="SM00231">
    <property type="entry name" value="FA58C"/>
    <property type="match status" value="1"/>
</dbReference>
<dbReference type="CDD" id="cd00057">
    <property type="entry name" value="FA58C"/>
    <property type="match status" value="1"/>
</dbReference>
<comment type="subcellular location">
    <subcellularLocation>
        <location evidence="1">Cell membrane</location>
        <topology evidence="1">Single-pass type I membrane protein</topology>
    </subcellularLocation>
    <subcellularLocation>
        <location evidence="3">Cell projection</location>
        <location evidence="3">Axon</location>
    </subcellularLocation>
    <subcellularLocation>
        <location evidence="2">Perikaryon</location>
    </subcellularLocation>
</comment>
<proteinExistence type="inferred from homology"/>
<dbReference type="GO" id="GO:0004714">
    <property type="term" value="F:transmembrane receptor protein tyrosine kinase activity"/>
    <property type="evidence" value="ECO:0000318"/>
    <property type="project" value="GO_Central"/>
</dbReference>
<dbReference type="PANTHER" id="PTHR24416:SF489">
    <property type="entry name" value="PROTEIN KINASE DOMAIN-CONTAINING PROTEIN"/>
    <property type="match status" value="1"/>
</dbReference>
<dbReference type="Gene3D" id="2.60.120.260">
    <property type="entry name" value="Galactose-binding domain-like"/>
    <property type="match status" value="1"/>
</dbReference>
<dbReference type="Pfam" id="PF21114">
    <property type="entry name" value="DDR1-2_DS-like"/>
    <property type="match status" value="1"/>
</dbReference>
<evidence type="ECO:0000256" key="15">
    <source>
        <dbReference type="ARBA" id="ARBA00023273"/>
    </source>
</evidence>
<dbReference type="PANTHER" id="PTHR24416">
    <property type="entry name" value="TYROSINE-PROTEIN KINASE RECEPTOR"/>
    <property type="match status" value="1"/>
</dbReference>
<evidence type="ECO:0000259" key="21">
    <source>
        <dbReference type="PROSITE" id="PS50022"/>
    </source>
</evidence>
<dbReference type="SUPFAM" id="SSF49785">
    <property type="entry name" value="Galactose-binding domain-like"/>
    <property type="match status" value="1"/>
</dbReference>
<protein>
    <submittedName>
        <fullName evidence="22">Protein CBR-DDR-1</fullName>
    </submittedName>
</protein>
<evidence type="ECO:0000256" key="16">
    <source>
        <dbReference type="ARBA" id="ARBA00061639"/>
    </source>
</evidence>
<keyword evidence="4" id="KW-1003">Cell membrane</keyword>
<dbReference type="Gene3D" id="1.10.510.10">
    <property type="entry name" value="Transferase(Phosphotransferase) domain 1"/>
    <property type="match status" value="1"/>
</dbReference>